<evidence type="ECO:0000313" key="6">
    <source>
        <dbReference type="Proteomes" id="UP001187471"/>
    </source>
</evidence>
<protein>
    <submittedName>
        <fullName evidence="5">Uncharacterized protein</fullName>
    </submittedName>
</protein>
<reference evidence="5" key="1">
    <citation type="submission" date="2022-12" db="EMBL/GenBank/DDBJ databases">
        <title>Draft genome assemblies for two species of Escallonia (Escalloniales).</title>
        <authorList>
            <person name="Chanderbali A."/>
            <person name="Dervinis C."/>
            <person name="Anghel I."/>
            <person name="Soltis D."/>
            <person name="Soltis P."/>
            <person name="Zapata F."/>
        </authorList>
    </citation>
    <scope>NUCLEOTIDE SEQUENCE</scope>
    <source>
        <strain evidence="5">UCBG92.1500</strain>
        <tissue evidence="5">Leaf</tissue>
    </source>
</reference>
<dbReference type="AlphaFoldDB" id="A0AA88U0G5"/>
<evidence type="ECO:0000256" key="1">
    <source>
        <dbReference type="ARBA" id="ARBA00007381"/>
    </source>
</evidence>
<feature type="compositionally biased region" description="Basic residues" evidence="4">
    <location>
        <begin position="64"/>
        <end position="73"/>
    </location>
</feature>
<dbReference type="EMBL" id="JAVXUO010003019">
    <property type="protein sequence ID" value="KAK2967453.1"/>
    <property type="molecule type" value="Genomic_DNA"/>
</dbReference>
<keyword evidence="3" id="KW-0067">ATP-binding</keyword>
<feature type="region of interest" description="Disordered" evidence="4">
    <location>
        <begin position="47"/>
        <end position="91"/>
    </location>
</feature>
<accession>A0AA88U0G5</accession>
<dbReference type="FunFam" id="3.30.420.40:FF:000028">
    <property type="entry name" value="heat shock 70 kDa protein-like"/>
    <property type="match status" value="1"/>
</dbReference>
<dbReference type="GO" id="GO:0140662">
    <property type="term" value="F:ATP-dependent protein folding chaperone"/>
    <property type="evidence" value="ECO:0007669"/>
    <property type="project" value="InterPro"/>
</dbReference>
<evidence type="ECO:0000313" key="5">
    <source>
        <dbReference type="EMBL" id="KAK2967453.1"/>
    </source>
</evidence>
<name>A0AA88U0G5_9ASTE</name>
<dbReference type="Gene3D" id="3.30.420.40">
    <property type="match status" value="1"/>
</dbReference>
<keyword evidence="2" id="KW-0547">Nucleotide-binding</keyword>
<dbReference type="Proteomes" id="UP001187471">
    <property type="component" value="Unassembled WGS sequence"/>
</dbReference>
<evidence type="ECO:0000256" key="2">
    <source>
        <dbReference type="ARBA" id="ARBA00022741"/>
    </source>
</evidence>
<organism evidence="5 6">
    <name type="scientific">Escallonia rubra</name>
    <dbReference type="NCBI Taxonomy" id="112253"/>
    <lineage>
        <taxon>Eukaryota</taxon>
        <taxon>Viridiplantae</taxon>
        <taxon>Streptophyta</taxon>
        <taxon>Embryophyta</taxon>
        <taxon>Tracheophyta</taxon>
        <taxon>Spermatophyta</taxon>
        <taxon>Magnoliopsida</taxon>
        <taxon>eudicotyledons</taxon>
        <taxon>Gunneridae</taxon>
        <taxon>Pentapetalae</taxon>
        <taxon>asterids</taxon>
        <taxon>campanulids</taxon>
        <taxon>Escalloniales</taxon>
        <taxon>Escalloniaceae</taxon>
        <taxon>Escallonia</taxon>
    </lineage>
</organism>
<dbReference type="InterPro" id="IPR013126">
    <property type="entry name" value="Hsp_70_fam"/>
</dbReference>
<sequence>MRKHRYAGLGTDDLLGGWVDDGDAGLADRLSPVAVDEELTGSRVKQQIYGRKRRATRDRDRSQHHLLVRRRVAARPGQDHHQRPGQQDSVYVAFTDSERIIGDVAKNQVAMNPINTVFGTTLLAITNGEDAGACDEDAYRSNRKASGRR</sequence>
<dbReference type="GO" id="GO:0005524">
    <property type="term" value="F:ATP binding"/>
    <property type="evidence" value="ECO:0007669"/>
    <property type="project" value="UniProtKB-KW"/>
</dbReference>
<comment type="similarity">
    <text evidence="1">Belongs to the heat shock protein 70 family.</text>
</comment>
<gene>
    <name evidence="5" type="ORF">RJ640_022385</name>
</gene>
<proteinExistence type="inferred from homology"/>
<evidence type="ECO:0000256" key="3">
    <source>
        <dbReference type="ARBA" id="ARBA00022840"/>
    </source>
</evidence>
<evidence type="ECO:0000256" key="4">
    <source>
        <dbReference type="SAM" id="MobiDB-lite"/>
    </source>
</evidence>
<keyword evidence="6" id="KW-1185">Reference proteome</keyword>
<comment type="caution">
    <text evidence="5">The sequence shown here is derived from an EMBL/GenBank/DDBJ whole genome shotgun (WGS) entry which is preliminary data.</text>
</comment>
<dbReference type="Pfam" id="PF00012">
    <property type="entry name" value="HSP70"/>
    <property type="match status" value="1"/>
</dbReference>